<reference evidence="5" key="1">
    <citation type="submission" date="2019-06" db="EMBL/GenBank/DDBJ databases">
        <title>Draft genome sequence of the griseofulvin-producing fungus Xylaria cubensis strain G536.</title>
        <authorList>
            <person name="Mead M.E."/>
            <person name="Raja H.A."/>
            <person name="Steenwyk J.L."/>
            <person name="Knowles S.L."/>
            <person name="Oberlies N.H."/>
            <person name="Rokas A."/>
        </authorList>
    </citation>
    <scope>NUCLEOTIDE SEQUENCE [LARGE SCALE GENOMIC DNA]</scope>
    <source>
        <strain evidence="5">G536</strain>
    </source>
</reference>
<protein>
    <recommendedName>
        <fullName evidence="3">Alpha/beta hydrolase fold-3 domain-containing protein</fullName>
    </recommendedName>
</protein>
<keyword evidence="5" id="KW-1185">Reference proteome</keyword>
<dbReference type="OrthoDB" id="433474at2759"/>
<evidence type="ECO:0000259" key="3">
    <source>
        <dbReference type="Pfam" id="PF07859"/>
    </source>
</evidence>
<feature type="compositionally biased region" description="Polar residues" evidence="2">
    <location>
        <begin position="8"/>
        <end position="21"/>
    </location>
</feature>
<dbReference type="SUPFAM" id="SSF53474">
    <property type="entry name" value="alpha/beta-Hydrolases"/>
    <property type="match status" value="1"/>
</dbReference>
<dbReference type="InterPro" id="IPR050300">
    <property type="entry name" value="GDXG_lipolytic_enzyme"/>
</dbReference>
<dbReference type="InterPro" id="IPR029058">
    <property type="entry name" value="AB_hydrolase_fold"/>
</dbReference>
<dbReference type="Pfam" id="PF07859">
    <property type="entry name" value="Abhydrolase_3"/>
    <property type="match status" value="1"/>
</dbReference>
<dbReference type="AlphaFoldDB" id="A0A553IFV7"/>
<dbReference type="PANTHER" id="PTHR48081:SF8">
    <property type="entry name" value="ALPHA_BETA HYDROLASE FOLD-3 DOMAIN-CONTAINING PROTEIN-RELATED"/>
    <property type="match status" value="1"/>
</dbReference>
<gene>
    <name evidence="4" type="ORF">FHL15_000425</name>
</gene>
<evidence type="ECO:0000313" key="5">
    <source>
        <dbReference type="Proteomes" id="UP000319160"/>
    </source>
</evidence>
<comment type="caution">
    <text evidence="4">The sequence shown here is derived from an EMBL/GenBank/DDBJ whole genome shotgun (WGS) entry which is preliminary data.</text>
</comment>
<keyword evidence="1" id="KW-0378">Hydrolase</keyword>
<dbReference type="STRING" id="2512241.A0A553IFV7"/>
<dbReference type="PANTHER" id="PTHR48081">
    <property type="entry name" value="AB HYDROLASE SUPERFAMILY PROTEIN C4A8.06C"/>
    <property type="match status" value="1"/>
</dbReference>
<feature type="region of interest" description="Disordered" evidence="2">
    <location>
        <begin position="1"/>
        <end position="25"/>
    </location>
</feature>
<dbReference type="GO" id="GO:0016787">
    <property type="term" value="F:hydrolase activity"/>
    <property type="evidence" value="ECO:0007669"/>
    <property type="project" value="UniProtKB-KW"/>
</dbReference>
<dbReference type="Gene3D" id="3.40.50.1820">
    <property type="entry name" value="alpha/beta hydrolase"/>
    <property type="match status" value="1"/>
</dbReference>
<evidence type="ECO:0000256" key="1">
    <source>
        <dbReference type="ARBA" id="ARBA00022801"/>
    </source>
</evidence>
<accession>A0A553IFV7</accession>
<dbReference type="InterPro" id="IPR013094">
    <property type="entry name" value="AB_hydrolase_3"/>
</dbReference>
<proteinExistence type="predicted"/>
<dbReference type="Proteomes" id="UP000319160">
    <property type="component" value="Unassembled WGS sequence"/>
</dbReference>
<organism evidence="4 5">
    <name type="scientific">Xylaria flabelliformis</name>
    <dbReference type="NCBI Taxonomy" id="2512241"/>
    <lineage>
        <taxon>Eukaryota</taxon>
        <taxon>Fungi</taxon>
        <taxon>Dikarya</taxon>
        <taxon>Ascomycota</taxon>
        <taxon>Pezizomycotina</taxon>
        <taxon>Sordariomycetes</taxon>
        <taxon>Xylariomycetidae</taxon>
        <taxon>Xylariales</taxon>
        <taxon>Xylariaceae</taxon>
        <taxon>Xylaria</taxon>
    </lineage>
</organism>
<evidence type="ECO:0000256" key="2">
    <source>
        <dbReference type="SAM" id="MobiDB-lite"/>
    </source>
</evidence>
<evidence type="ECO:0000313" key="4">
    <source>
        <dbReference type="EMBL" id="TRX99083.1"/>
    </source>
</evidence>
<sequence length="377" mass="42353">MAIPRTAASESDSSPTESPQTAKHKIGTYPSRLSLRISAGFWRGLQRIAVCLHFSAPPRPPKPEFTRSIPSTISSRPGEFILHFYVPEDYTRSERNTKWPAVINFHGGGFMLGAATDDARFARFVIEKSKAIFISVDYRLAPENPFPVAVEDGADALLYVIRNAAELRVDPDRLATSGFSAGGNIAITAPMRLHLLSQTMSIPKHTIVALATFYPITDYTLTREERRASCKRPEATLPSSLTSLFDASYLFPPELDVADPCVSPNKASDELLIKSIPDNIFFFTCEWDMLLNEGEILARRLEQPPISKRMFYSMIPEVRHGWDKGPNPSNPLKPPYKSENMYRECCTQLGRVFKGDDKHHIFERNHRVPPPSSTKKE</sequence>
<feature type="domain" description="Alpha/beta hydrolase fold-3" evidence="3">
    <location>
        <begin position="102"/>
        <end position="322"/>
    </location>
</feature>
<name>A0A553IFV7_9PEZI</name>
<dbReference type="EMBL" id="VFLP01000001">
    <property type="protein sequence ID" value="TRX99083.1"/>
    <property type="molecule type" value="Genomic_DNA"/>
</dbReference>